<protein>
    <submittedName>
        <fullName evidence="1">Sle1_105 protein</fullName>
    </submittedName>
</protein>
<name>A0A0F7VPI3_STRLW</name>
<dbReference type="KEGG" id="sle:sle1_105"/>
<accession>A0A0F7VPI3</accession>
<dbReference type="Proteomes" id="UP000035016">
    <property type="component" value="Plasmid pSLE1"/>
</dbReference>
<reference evidence="2" key="1">
    <citation type="submission" date="2015-02" db="EMBL/GenBank/DDBJ databases">
        <authorList>
            <person name="Gomez-Escribano P.J."/>
        </authorList>
    </citation>
    <scope>NUCLEOTIDE SEQUENCE [LARGE SCALE GENOMIC DNA]</scope>
    <source>
        <strain evidence="2">C34 (DSM 42122 / NRRL B-24963)</strain>
        <plasmid evidence="2">pSLE1</plasmid>
    </source>
</reference>
<dbReference type="PATRIC" id="fig|1437453.6.peg.7231"/>
<dbReference type="RefSeq" id="WP_047121298.1">
    <property type="nucleotide sequence ID" value="NZ_LN831788.1"/>
</dbReference>
<sequence>MDDRDRAIEHLAEAIYLFACIRDTGDTPTVPVQIGEHQITVTPKTAEALADIVDSTITRSAVGQPATAAPVREQCGTGEWSAAAVAQNDPALYADITDLFDEISPETYLDDVFGSPDPEKALAAYEQMVTGEWDGEL</sequence>
<dbReference type="EMBL" id="LN831788">
    <property type="protein sequence ID" value="CQR59272.1"/>
    <property type="molecule type" value="Genomic_DNA"/>
</dbReference>
<organism evidence="1 2">
    <name type="scientific">Streptomyces leeuwenhoekii</name>
    <dbReference type="NCBI Taxonomy" id="1437453"/>
    <lineage>
        <taxon>Bacteria</taxon>
        <taxon>Bacillati</taxon>
        <taxon>Actinomycetota</taxon>
        <taxon>Actinomycetes</taxon>
        <taxon>Kitasatosporales</taxon>
        <taxon>Streptomycetaceae</taxon>
        <taxon>Streptomyces</taxon>
    </lineage>
</organism>
<keyword evidence="1" id="KW-0614">Plasmid</keyword>
<geneLocation type="plasmid" evidence="1 2">
    <name>pSLE1</name>
</geneLocation>
<dbReference type="AlphaFoldDB" id="A0A0F7VPI3"/>
<evidence type="ECO:0000313" key="1">
    <source>
        <dbReference type="EMBL" id="CQR59272.1"/>
    </source>
</evidence>
<evidence type="ECO:0000313" key="2">
    <source>
        <dbReference type="Proteomes" id="UP000035016"/>
    </source>
</evidence>
<proteinExistence type="predicted"/>
<gene>
    <name evidence="1" type="ORF">sle1_105</name>
</gene>